<protein>
    <recommendedName>
        <fullName evidence="10">V-SNARE coiled-coil homology domain-containing protein</fullName>
    </recommendedName>
</protein>
<organism evidence="8 9">
    <name type="scientific">Bathycoccus prasinos</name>
    <dbReference type="NCBI Taxonomy" id="41875"/>
    <lineage>
        <taxon>Eukaryota</taxon>
        <taxon>Viridiplantae</taxon>
        <taxon>Chlorophyta</taxon>
        <taxon>Mamiellophyceae</taxon>
        <taxon>Mamiellales</taxon>
        <taxon>Bathycoccaceae</taxon>
        <taxon>Bathycoccus</taxon>
    </lineage>
</organism>
<keyword evidence="9" id="KW-1185">Reference proteome</keyword>
<evidence type="ECO:0000256" key="2">
    <source>
        <dbReference type="ARBA" id="ARBA00022927"/>
    </source>
</evidence>
<gene>
    <name evidence="8" type="ordered locus">Bathy12g02490</name>
</gene>
<evidence type="ECO:0000259" key="6">
    <source>
        <dbReference type="PROSITE" id="PS50192"/>
    </source>
</evidence>
<dbReference type="Gene3D" id="1.20.5.110">
    <property type="match status" value="1"/>
</dbReference>
<dbReference type="GO" id="GO:0005737">
    <property type="term" value="C:cytoplasm"/>
    <property type="evidence" value="ECO:0007669"/>
    <property type="project" value="UniProtKB-ARBA"/>
</dbReference>
<dbReference type="GeneID" id="19012391"/>
<dbReference type="PANTHER" id="PTHR45837">
    <property type="entry name" value="VESICLE-TRAFFICKING PROTEIN SEC22B"/>
    <property type="match status" value="1"/>
</dbReference>
<dbReference type="AlphaFoldDB" id="K8FBP7"/>
<dbReference type="GO" id="GO:0015031">
    <property type="term" value="P:protein transport"/>
    <property type="evidence" value="ECO:0007669"/>
    <property type="project" value="UniProtKB-KW"/>
</dbReference>
<dbReference type="InterPro" id="IPR044565">
    <property type="entry name" value="Sec22"/>
</dbReference>
<evidence type="ECO:0000256" key="1">
    <source>
        <dbReference type="ARBA" id="ARBA00022448"/>
    </source>
</evidence>
<evidence type="ECO:0000256" key="3">
    <source>
        <dbReference type="ARBA" id="ARBA00046280"/>
    </source>
</evidence>
<sequence length="119" mass="13899">MNVDSVARPYAFIKFDTFIQKTKKLYSDQRTQRNLEKLNEDLHDIQSIMTRNINDVLEQGERLDRVENMSGNLAMESKKYAKKAKDLSRQALIQKYMPVIVLVGLFICVYGFRRFFAAA</sequence>
<dbReference type="Proteomes" id="UP000198341">
    <property type="component" value="Chromosome 12"/>
</dbReference>
<keyword evidence="4" id="KW-0175">Coiled coil</keyword>
<keyword evidence="1" id="KW-0813">Transport</keyword>
<evidence type="ECO:0008006" key="10">
    <source>
        <dbReference type="Google" id="ProtNLM"/>
    </source>
</evidence>
<comment type="subcellular location">
    <subcellularLocation>
        <location evidence="3">Endomembrane system</location>
        <topology evidence="3">Single-pass type IV membrane protein</topology>
    </subcellularLocation>
</comment>
<dbReference type="GO" id="GO:0006890">
    <property type="term" value="P:retrograde vesicle-mediated transport, Golgi to endoplasmic reticulum"/>
    <property type="evidence" value="ECO:0007669"/>
    <property type="project" value="InterPro"/>
</dbReference>
<name>K8FBP7_9CHLO</name>
<accession>K8FBP7</accession>
<keyword evidence="5" id="KW-0812">Transmembrane</keyword>
<reference evidence="8 9" key="1">
    <citation type="submission" date="2011-10" db="EMBL/GenBank/DDBJ databases">
        <authorList>
            <person name="Genoscope - CEA"/>
        </authorList>
    </citation>
    <scope>NUCLEOTIDE SEQUENCE [LARGE SCALE GENOMIC DNA]</scope>
    <source>
        <strain evidence="8 9">RCC 1105</strain>
    </source>
</reference>
<dbReference type="PROSITE" id="PS50892">
    <property type="entry name" value="V_SNARE"/>
    <property type="match status" value="1"/>
</dbReference>
<evidence type="ECO:0000313" key="9">
    <source>
        <dbReference type="Proteomes" id="UP000198341"/>
    </source>
</evidence>
<dbReference type="Gene3D" id="3.30.450.50">
    <property type="entry name" value="Longin domain"/>
    <property type="match status" value="1"/>
</dbReference>
<keyword evidence="5" id="KW-0472">Membrane</keyword>
<feature type="domain" description="T-SNARE coiled-coil homology" evidence="6">
    <location>
        <begin position="25"/>
        <end position="87"/>
    </location>
</feature>
<dbReference type="EMBL" id="FO082267">
    <property type="protein sequence ID" value="CCO19058.1"/>
    <property type="molecule type" value="Genomic_DNA"/>
</dbReference>
<dbReference type="STRING" id="41875.K8FBP7"/>
<evidence type="ECO:0000256" key="4">
    <source>
        <dbReference type="PROSITE-ProRule" id="PRU00290"/>
    </source>
</evidence>
<evidence type="ECO:0000256" key="5">
    <source>
        <dbReference type="SAM" id="Phobius"/>
    </source>
</evidence>
<dbReference type="GO" id="GO:0005484">
    <property type="term" value="F:SNAP receptor activity"/>
    <property type="evidence" value="ECO:0007669"/>
    <property type="project" value="InterPro"/>
</dbReference>
<dbReference type="eggNOG" id="KOG0862">
    <property type="taxonomic scope" value="Eukaryota"/>
</dbReference>
<proteinExistence type="predicted"/>
<dbReference type="PROSITE" id="PS50192">
    <property type="entry name" value="T_SNARE"/>
    <property type="match status" value="1"/>
</dbReference>
<dbReference type="KEGG" id="bpg:Bathy12g02490"/>
<dbReference type="SUPFAM" id="SSF58038">
    <property type="entry name" value="SNARE fusion complex"/>
    <property type="match status" value="1"/>
</dbReference>
<dbReference type="RefSeq" id="XP_007509943.1">
    <property type="nucleotide sequence ID" value="XM_007509881.1"/>
</dbReference>
<dbReference type="GO" id="GO:0012505">
    <property type="term" value="C:endomembrane system"/>
    <property type="evidence" value="ECO:0007669"/>
    <property type="project" value="UniProtKB-SubCell"/>
</dbReference>
<dbReference type="OrthoDB" id="1719357at2759"/>
<feature type="domain" description="V-SNARE coiled-coil homology" evidence="7">
    <location>
        <begin position="34"/>
        <end position="94"/>
    </location>
</feature>
<dbReference type="InterPro" id="IPR000727">
    <property type="entry name" value="T_SNARE_dom"/>
</dbReference>
<dbReference type="CDD" id="cd15866">
    <property type="entry name" value="R-SNARE_SEC22"/>
    <property type="match status" value="1"/>
</dbReference>
<evidence type="ECO:0000259" key="7">
    <source>
        <dbReference type="PROSITE" id="PS50892"/>
    </source>
</evidence>
<keyword evidence="5" id="KW-1133">Transmembrane helix</keyword>
<dbReference type="Pfam" id="PF00957">
    <property type="entry name" value="Synaptobrevin"/>
    <property type="match status" value="1"/>
</dbReference>
<dbReference type="GO" id="GO:0006888">
    <property type="term" value="P:endoplasmic reticulum to Golgi vesicle-mediated transport"/>
    <property type="evidence" value="ECO:0007669"/>
    <property type="project" value="InterPro"/>
</dbReference>
<dbReference type="InterPro" id="IPR042855">
    <property type="entry name" value="V_SNARE_CC"/>
</dbReference>
<feature type="transmembrane region" description="Helical" evidence="5">
    <location>
        <begin position="92"/>
        <end position="112"/>
    </location>
</feature>
<keyword evidence="2" id="KW-0653">Protein transport</keyword>
<evidence type="ECO:0000313" key="8">
    <source>
        <dbReference type="EMBL" id="CCO19058.1"/>
    </source>
</evidence>